<organism evidence="8 9">
    <name type="scientific">Caerostris darwini</name>
    <dbReference type="NCBI Taxonomy" id="1538125"/>
    <lineage>
        <taxon>Eukaryota</taxon>
        <taxon>Metazoa</taxon>
        <taxon>Ecdysozoa</taxon>
        <taxon>Arthropoda</taxon>
        <taxon>Chelicerata</taxon>
        <taxon>Arachnida</taxon>
        <taxon>Araneae</taxon>
        <taxon>Araneomorphae</taxon>
        <taxon>Entelegynae</taxon>
        <taxon>Araneoidea</taxon>
        <taxon>Araneidae</taxon>
        <taxon>Caerostris</taxon>
    </lineage>
</organism>
<name>A0AAV4RAM1_9ARAC</name>
<dbReference type="PANTHER" id="PTHR11802:SF472">
    <property type="entry name" value="SERINE CARBOXYPEPTIDASE CPVL-RELATED"/>
    <property type="match status" value="1"/>
</dbReference>
<gene>
    <name evidence="8" type="primary">CPVL</name>
    <name evidence="8" type="ORF">CDAR_251491</name>
</gene>
<dbReference type="AlphaFoldDB" id="A0AAV4RAM1"/>
<comment type="caution">
    <text evidence="8">The sequence shown here is derived from an EMBL/GenBank/DDBJ whole genome shotgun (WGS) entry which is preliminary data.</text>
</comment>
<evidence type="ECO:0000313" key="9">
    <source>
        <dbReference type="Proteomes" id="UP001054837"/>
    </source>
</evidence>
<feature type="signal peptide" evidence="7">
    <location>
        <begin position="1"/>
        <end position="26"/>
    </location>
</feature>
<protein>
    <recommendedName>
        <fullName evidence="7">Carboxypeptidase</fullName>
        <ecNumber evidence="7">3.4.16.-</ecNumber>
    </recommendedName>
</protein>
<dbReference type="InterPro" id="IPR018202">
    <property type="entry name" value="Ser_caboxypep_ser_AS"/>
</dbReference>
<keyword evidence="3 7" id="KW-0645">Protease</keyword>
<dbReference type="Proteomes" id="UP001054837">
    <property type="component" value="Unassembled WGS sequence"/>
</dbReference>
<feature type="chain" id="PRO_5043112836" description="Carboxypeptidase" evidence="7">
    <location>
        <begin position="27"/>
        <end position="316"/>
    </location>
</feature>
<dbReference type="Gene3D" id="3.40.50.1820">
    <property type="entry name" value="alpha/beta hydrolase"/>
    <property type="match status" value="1"/>
</dbReference>
<dbReference type="InterPro" id="IPR001563">
    <property type="entry name" value="Peptidase_S10"/>
</dbReference>
<dbReference type="EMBL" id="BPLQ01005955">
    <property type="protein sequence ID" value="GIY18844.1"/>
    <property type="molecule type" value="Genomic_DNA"/>
</dbReference>
<dbReference type="PROSITE" id="PS00131">
    <property type="entry name" value="CARBOXYPEPT_SER_SER"/>
    <property type="match status" value="1"/>
</dbReference>
<evidence type="ECO:0000256" key="5">
    <source>
        <dbReference type="ARBA" id="ARBA00022801"/>
    </source>
</evidence>
<evidence type="ECO:0000256" key="2">
    <source>
        <dbReference type="ARBA" id="ARBA00022645"/>
    </source>
</evidence>
<keyword evidence="4 7" id="KW-0732">Signal</keyword>
<dbReference type="PANTHER" id="PTHR11802">
    <property type="entry name" value="SERINE PROTEASE FAMILY S10 SERINE CARBOXYPEPTIDASE"/>
    <property type="match status" value="1"/>
</dbReference>
<keyword evidence="2 7" id="KW-0121">Carboxypeptidase</keyword>
<dbReference type="PRINTS" id="PR00724">
    <property type="entry name" value="CRBOXYPTASEC"/>
</dbReference>
<keyword evidence="6" id="KW-0325">Glycoprotein</keyword>
<dbReference type="InterPro" id="IPR029058">
    <property type="entry name" value="AB_hydrolase_fold"/>
</dbReference>
<dbReference type="SUPFAM" id="SSF53474">
    <property type="entry name" value="alpha/beta-Hydrolases"/>
    <property type="match status" value="1"/>
</dbReference>
<proteinExistence type="inferred from homology"/>
<evidence type="ECO:0000256" key="4">
    <source>
        <dbReference type="ARBA" id="ARBA00022729"/>
    </source>
</evidence>
<dbReference type="EC" id="3.4.16.-" evidence="7"/>
<dbReference type="GO" id="GO:0004185">
    <property type="term" value="F:serine-type carboxypeptidase activity"/>
    <property type="evidence" value="ECO:0007669"/>
    <property type="project" value="UniProtKB-UniRule"/>
</dbReference>
<dbReference type="Pfam" id="PF00450">
    <property type="entry name" value="Peptidase_S10"/>
    <property type="match status" value="1"/>
</dbReference>
<comment type="similarity">
    <text evidence="1 7">Belongs to the peptidase S10 family.</text>
</comment>
<evidence type="ECO:0000313" key="8">
    <source>
        <dbReference type="EMBL" id="GIY18844.1"/>
    </source>
</evidence>
<evidence type="ECO:0000256" key="1">
    <source>
        <dbReference type="ARBA" id="ARBA00009431"/>
    </source>
</evidence>
<dbReference type="GO" id="GO:0006508">
    <property type="term" value="P:proteolysis"/>
    <property type="evidence" value="ECO:0007669"/>
    <property type="project" value="UniProtKB-KW"/>
</dbReference>
<keyword evidence="9" id="KW-1185">Reference proteome</keyword>
<evidence type="ECO:0000256" key="7">
    <source>
        <dbReference type="RuleBase" id="RU361156"/>
    </source>
</evidence>
<sequence length="316" mass="36281">MLWKEMTVFKYVAIFLCCVLVNKIETKPADFGQPLFLTPYIRSGNIKKAKDLSRVGKLPNAPQITSYSGFFTVNEKYNNNIFFWFFPALDNNHNAPVILWLQGGPGMSGLFGLFVEHGPYVIDSNMTAEMRPIHWAESFHVIYVDNPVGSGFSFTDSDYGYATNQVSVARDLYEFLQQFFTIFQEYRSNDFYIMGESYGGKYVPSLAFKIHNEGPASKINFKGIAIGNGLCDPETMMNYSPYFYQLGLIDRQQAVVMRNLSRSIRRHIRRQEYYEALVGVDKLIINFNVLPYTATLRTTQITNFTIITYILKSLKI</sequence>
<reference evidence="8 9" key="1">
    <citation type="submission" date="2021-06" db="EMBL/GenBank/DDBJ databases">
        <title>Caerostris darwini draft genome.</title>
        <authorList>
            <person name="Kono N."/>
            <person name="Arakawa K."/>
        </authorList>
    </citation>
    <scope>NUCLEOTIDE SEQUENCE [LARGE SCALE GENOMIC DNA]</scope>
</reference>
<evidence type="ECO:0000256" key="6">
    <source>
        <dbReference type="ARBA" id="ARBA00023180"/>
    </source>
</evidence>
<accession>A0AAV4RAM1</accession>
<keyword evidence="5 7" id="KW-0378">Hydrolase</keyword>
<evidence type="ECO:0000256" key="3">
    <source>
        <dbReference type="ARBA" id="ARBA00022670"/>
    </source>
</evidence>